<comment type="subcellular location">
    <subcellularLocation>
        <location evidence="1 8">Endoplasmic reticulum membrane</location>
        <topology evidence="1 8">Multi-pass membrane protein</topology>
    </subcellularLocation>
</comment>
<feature type="transmembrane region" description="Helical" evidence="8">
    <location>
        <begin position="339"/>
        <end position="361"/>
    </location>
</feature>
<dbReference type="Proteomes" id="UP001146120">
    <property type="component" value="Unassembled WGS sequence"/>
</dbReference>
<dbReference type="PANTHER" id="PTHR22760:SF4">
    <property type="entry name" value="GPI MANNOSYLTRANSFERASE 3"/>
    <property type="match status" value="1"/>
</dbReference>
<keyword evidence="2 8" id="KW-0328">Glycosyltransferase</keyword>
<dbReference type="GO" id="GO:0006506">
    <property type="term" value="P:GPI anchor biosynthetic process"/>
    <property type="evidence" value="ECO:0007669"/>
    <property type="project" value="TreeGrafter"/>
</dbReference>
<keyword evidence="10" id="KW-1185">Reference proteome</keyword>
<dbReference type="PANTHER" id="PTHR22760">
    <property type="entry name" value="GLYCOSYLTRANSFERASE"/>
    <property type="match status" value="1"/>
</dbReference>
<proteinExistence type="inferred from homology"/>
<evidence type="ECO:0000256" key="4">
    <source>
        <dbReference type="ARBA" id="ARBA00022692"/>
    </source>
</evidence>
<sequence>MWMWEAFGTGRAFWACVVLFRLWNALFVRTYFNPDEFWQSTEVAHRMVFGYGYLTWEWQEGAQIRGYAHPSIFALLYQCLAVLQQDFVQGLDSRWAVAYSPRLLHGLVAAGTDYFTFKLANVYFDRTTARWTLLCQLCSWFIFYVMVRTYSNSLETLCTVAAMAYWPWSFKVADANKKHSGDAAPKREQLQADRVVAVCWAALGVLIRPTNAVLWVFLGMRHFWTCQDRTALVFRTVLPIALVMLVTMVAIDRIGYGTWVFVPFNFVRFNVLEGKDRLYGVHRLDWYFTEGFPAITATSLPFFLVGQFTAPRSKRELAYVIWWTMLVYSKTAHKEFRFVLPLLPAAHVYAGFCIRNLAAAAYTKIHPTTQRRLTAFAIFLTIVPNAIASVYLSRWHQRGPLEVIDFLAQELEVSQVFTPSIHFWTSCHDTPYYSHLHKNVSMWFPDCSPENRERPEGCESHQLDRDPVQFLTKRYDISVDPAASDTHGLLPDYVVAYSSIASRSRSILTSLHYTEVASFFHSHVSGDADIEEHDGKMFVFRRDSG</sequence>
<comment type="caution">
    <text evidence="9">The sequence shown here is derived from an EMBL/GenBank/DDBJ whole genome shotgun (WGS) entry which is preliminary data.</text>
</comment>
<gene>
    <name evidence="9" type="ORF">N0F65_000534</name>
</gene>
<feature type="transmembrane region" description="Helical" evidence="8">
    <location>
        <begin position="286"/>
        <end position="305"/>
    </location>
</feature>
<keyword evidence="6 8" id="KW-1133">Transmembrane helix</keyword>
<evidence type="ECO:0000256" key="5">
    <source>
        <dbReference type="ARBA" id="ARBA00022824"/>
    </source>
</evidence>
<dbReference type="EMBL" id="DAKRPA010000065">
    <property type="protein sequence ID" value="DBA00349.1"/>
    <property type="molecule type" value="Genomic_DNA"/>
</dbReference>
<accession>A0AAV2Z460</accession>
<evidence type="ECO:0000256" key="2">
    <source>
        <dbReference type="ARBA" id="ARBA00022676"/>
    </source>
</evidence>
<comment type="similarity">
    <text evidence="8">Belongs to the glycosyltransferase 22 family.</text>
</comment>
<feature type="transmembrane region" description="Helical" evidence="8">
    <location>
        <begin position="195"/>
        <end position="220"/>
    </location>
</feature>
<keyword evidence="4 8" id="KW-0812">Transmembrane</keyword>
<dbReference type="GO" id="GO:0005789">
    <property type="term" value="C:endoplasmic reticulum membrane"/>
    <property type="evidence" value="ECO:0007669"/>
    <property type="project" value="UniProtKB-SubCell"/>
</dbReference>
<dbReference type="InterPro" id="IPR005599">
    <property type="entry name" value="GPI_mannosylTrfase"/>
</dbReference>
<evidence type="ECO:0000256" key="1">
    <source>
        <dbReference type="ARBA" id="ARBA00004477"/>
    </source>
</evidence>
<organism evidence="9 10">
    <name type="scientific">Lagenidium giganteum</name>
    <dbReference type="NCBI Taxonomy" id="4803"/>
    <lineage>
        <taxon>Eukaryota</taxon>
        <taxon>Sar</taxon>
        <taxon>Stramenopiles</taxon>
        <taxon>Oomycota</taxon>
        <taxon>Peronosporomycetes</taxon>
        <taxon>Pythiales</taxon>
        <taxon>Pythiaceae</taxon>
    </lineage>
</organism>
<dbReference type="GO" id="GO:0000026">
    <property type="term" value="F:alpha-1,2-mannosyltransferase activity"/>
    <property type="evidence" value="ECO:0007669"/>
    <property type="project" value="TreeGrafter"/>
</dbReference>
<evidence type="ECO:0000256" key="3">
    <source>
        <dbReference type="ARBA" id="ARBA00022679"/>
    </source>
</evidence>
<keyword evidence="7 8" id="KW-0472">Membrane</keyword>
<evidence type="ECO:0000313" key="9">
    <source>
        <dbReference type="EMBL" id="DBA00349.1"/>
    </source>
</evidence>
<name>A0AAV2Z460_9STRA</name>
<feature type="transmembrane region" description="Helical" evidence="8">
    <location>
        <begin position="232"/>
        <end position="251"/>
    </location>
</feature>
<reference evidence="9" key="2">
    <citation type="journal article" date="2023" name="Microbiol Resour">
        <title>Decontamination and Annotation of the Draft Genome Sequence of the Oomycete Lagenidium giganteum ARSEF 373.</title>
        <authorList>
            <person name="Morgan W.R."/>
            <person name="Tartar A."/>
        </authorList>
    </citation>
    <scope>NUCLEOTIDE SEQUENCE</scope>
    <source>
        <strain evidence="9">ARSEF 373</strain>
    </source>
</reference>
<dbReference type="AlphaFoldDB" id="A0AAV2Z460"/>
<feature type="transmembrane region" description="Helical" evidence="8">
    <location>
        <begin position="373"/>
        <end position="392"/>
    </location>
</feature>
<protein>
    <recommendedName>
        <fullName evidence="8">Mannosyltransferase</fullName>
        <ecNumber evidence="8">2.4.1.-</ecNumber>
    </recommendedName>
</protein>
<evidence type="ECO:0000256" key="7">
    <source>
        <dbReference type="ARBA" id="ARBA00023136"/>
    </source>
</evidence>
<evidence type="ECO:0000313" key="10">
    <source>
        <dbReference type="Proteomes" id="UP001146120"/>
    </source>
</evidence>
<keyword evidence="5 8" id="KW-0256">Endoplasmic reticulum</keyword>
<evidence type="ECO:0000256" key="6">
    <source>
        <dbReference type="ARBA" id="ARBA00022989"/>
    </source>
</evidence>
<reference evidence="9" key="1">
    <citation type="submission" date="2022-11" db="EMBL/GenBank/DDBJ databases">
        <authorList>
            <person name="Morgan W.R."/>
            <person name="Tartar A."/>
        </authorList>
    </citation>
    <scope>NUCLEOTIDE SEQUENCE</scope>
    <source>
        <strain evidence="9">ARSEF 373</strain>
    </source>
</reference>
<evidence type="ECO:0000256" key="8">
    <source>
        <dbReference type="RuleBase" id="RU363075"/>
    </source>
</evidence>
<dbReference type="EC" id="2.4.1.-" evidence="8"/>
<keyword evidence="3" id="KW-0808">Transferase</keyword>
<dbReference type="Pfam" id="PF03901">
    <property type="entry name" value="Glyco_transf_22"/>
    <property type="match status" value="1"/>
</dbReference>